<evidence type="ECO:0000256" key="3">
    <source>
        <dbReference type="ARBA" id="ARBA00022475"/>
    </source>
</evidence>
<evidence type="ECO:0000256" key="4">
    <source>
        <dbReference type="ARBA" id="ARBA00023136"/>
    </source>
</evidence>
<feature type="signal peptide" evidence="5">
    <location>
        <begin position="1"/>
        <end position="22"/>
    </location>
</feature>
<dbReference type="CDD" id="cd13639">
    <property type="entry name" value="PBP2_OpuAC_like"/>
    <property type="match status" value="1"/>
</dbReference>
<feature type="domain" description="ABC-type glycine betaine transport system substrate-binding" evidence="6">
    <location>
        <begin position="25"/>
        <end position="272"/>
    </location>
</feature>
<keyword evidence="4" id="KW-0472">Membrane</keyword>
<dbReference type="OrthoDB" id="9787902at2"/>
<dbReference type="EMBL" id="QLSX01000003">
    <property type="protein sequence ID" value="RAR63033.1"/>
    <property type="molecule type" value="Genomic_DNA"/>
</dbReference>
<dbReference type="GO" id="GO:0015871">
    <property type="term" value="P:choline transport"/>
    <property type="evidence" value="ECO:0007669"/>
    <property type="project" value="TreeGrafter"/>
</dbReference>
<comment type="caution">
    <text evidence="7">The sequence shown here is derived from an EMBL/GenBank/DDBJ whole genome shotgun (WGS) entry which is preliminary data.</text>
</comment>
<dbReference type="GO" id="GO:0005275">
    <property type="term" value="F:amine transmembrane transporter activity"/>
    <property type="evidence" value="ECO:0007669"/>
    <property type="project" value="TreeGrafter"/>
</dbReference>
<dbReference type="Gene3D" id="3.40.190.10">
    <property type="entry name" value="Periplasmic binding protein-like II"/>
    <property type="match status" value="1"/>
</dbReference>
<comment type="subcellular location">
    <subcellularLocation>
        <location evidence="1">Cell membrane</location>
    </subcellularLocation>
</comment>
<dbReference type="PANTHER" id="PTHR47737">
    <property type="entry name" value="GLYCINE BETAINE/PROLINE BETAINE TRANSPORT SYSTEM PERMEASE PROTEIN PROW"/>
    <property type="match status" value="1"/>
</dbReference>
<dbReference type="InterPro" id="IPR007210">
    <property type="entry name" value="ABC_Gly_betaine_transp_sub-bd"/>
</dbReference>
<keyword evidence="3" id="KW-1003">Cell membrane</keyword>
<evidence type="ECO:0000313" key="7">
    <source>
        <dbReference type="EMBL" id="RAR63033.1"/>
    </source>
</evidence>
<feature type="chain" id="PRO_5016312173" evidence="5">
    <location>
        <begin position="23"/>
        <end position="287"/>
    </location>
</feature>
<name>A0A328XZM4_9GAMM</name>
<evidence type="ECO:0000256" key="1">
    <source>
        <dbReference type="ARBA" id="ARBA00004236"/>
    </source>
</evidence>
<dbReference type="GO" id="GO:0031460">
    <property type="term" value="P:glycine betaine transport"/>
    <property type="evidence" value="ECO:0007669"/>
    <property type="project" value="TreeGrafter"/>
</dbReference>
<dbReference type="GO" id="GO:0015226">
    <property type="term" value="F:carnitine transmembrane transporter activity"/>
    <property type="evidence" value="ECO:0007669"/>
    <property type="project" value="TreeGrafter"/>
</dbReference>
<dbReference type="AlphaFoldDB" id="A0A328XZM4"/>
<dbReference type="GO" id="GO:0043190">
    <property type="term" value="C:ATP-binding cassette (ABC) transporter complex"/>
    <property type="evidence" value="ECO:0007669"/>
    <property type="project" value="InterPro"/>
</dbReference>
<gene>
    <name evidence="7" type="ORF">BCL93_103266</name>
</gene>
<proteinExistence type="predicted"/>
<dbReference type="Pfam" id="PF04069">
    <property type="entry name" value="OpuAC"/>
    <property type="match status" value="1"/>
</dbReference>
<evidence type="ECO:0000256" key="5">
    <source>
        <dbReference type="SAM" id="SignalP"/>
    </source>
</evidence>
<evidence type="ECO:0000256" key="2">
    <source>
        <dbReference type="ARBA" id="ARBA00022448"/>
    </source>
</evidence>
<dbReference type="Gene3D" id="3.40.190.100">
    <property type="entry name" value="Glycine betaine-binding periplasmic protein, domain 2"/>
    <property type="match status" value="1"/>
</dbReference>
<evidence type="ECO:0000313" key="8">
    <source>
        <dbReference type="Proteomes" id="UP000249700"/>
    </source>
</evidence>
<reference evidence="7 8" key="1">
    <citation type="submission" date="2018-06" db="EMBL/GenBank/DDBJ databases">
        <title>Comparative analysis of microorganisms from saline springs in Andes Mountain Range, Colombia.</title>
        <authorList>
            <person name="Rubin E."/>
        </authorList>
    </citation>
    <scope>NUCLEOTIDE SEQUENCE [LARGE SCALE GENOMIC DNA]</scope>
    <source>
        <strain evidence="7 8">USBA-857</strain>
    </source>
</reference>
<keyword evidence="5" id="KW-0732">Signal</keyword>
<dbReference type="SUPFAM" id="SSF53850">
    <property type="entry name" value="Periplasmic binding protein-like II"/>
    <property type="match status" value="1"/>
</dbReference>
<sequence length="287" mass="31670">MKTLPSVLLATGLITVGGLAQAQDKSLVVGTNNWAENIAVANMWKILLEEEHGYDIELSNIGKSVLYSGLSNGDFDLSFEIWLPTTDAPFLEPHRDEIDVHDVWYDGTGLGLVVPSYADIDSIDELRDQAGRYEYQGRPSILGIDSGSAIAGLTEDAIEAYELPLNQVNSSGPAMMAALDSAYQREEPIVVTLWSPHWAFAEYDLKYLEDPQGVYGENESIHWMSRKGLANEDPWLASVLDAWKMDDDSLGGLMARIEKVGDPVEGAKAWIEDNRTLIDSWFDAAES</sequence>
<dbReference type="RefSeq" id="WP_112054207.1">
    <property type="nucleotide sequence ID" value="NZ_JABVXC010000003.1"/>
</dbReference>
<evidence type="ECO:0000259" key="6">
    <source>
        <dbReference type="Pfam" id="PF04069"/>
    </source>
</evidence>
<accession>A0A328XZM4</accession>
<keyword evidence="2" id="KW-0813">Transport</keyword>
<organism evidence="7 8">
    <name type="scientific">Onishia taeanensis</name>
    <dbReference type="NCBI Taxonomy" id="284577"/>
    <lineage>
        <taxon>Bacteria</taxon>
        <taxon>Pseudomonadati</taxon>
        <taxon>Pseudomonadota</taxon>
        <taxon>Gammaproteobacteria</taxon>
        <taxon>Oceanospirillales</taxon>
        <taxon>Halomonadaceae</taxon>
        <taxon>Onishia</taxon>
    </lineage>
</organism>
<protein>
    <submittedName>
        <fullName evidence="7">Glycine betaine/proline transport system substrate-binding protein</fullName>
    </submittedName>
</protein>
<dbReference type="PANTHER" id="PTHR47737:SF1">
    <property type="entry name" value="GLYCINE BETAINE_PROLINE BETAINE TRANSPORT SYSTEM PERMEASE PROTEIN PROW"/>
    <property type="match status" value="1"/>
</dbReference>
<dbReference type="Proteomes" id="UP000249700">
    <property type="component" value="Unassembled WGS sequence"/>
</dbReference>